<keyword evidence="2" id="KW-1185">Reference proteome</keyword>
<organism evidence="1 2">
    <name type="scientific">Zarea fungicola</name>
    <dbReference type="NCBI Taxonomy" id="93591"/>
    <lineage>
        <taxon>Eukaryota</taxon>
        <taxon>Fungi</taxon>
        <taxon>Dikarya</taxon>
        <taxon>Ascomycota</taxon>
        <taxon>Pezizomycotina</taxon>
        <taxon>Sordariomycetes</taxon>
        <taxon>Hypocreomycetidae</taxon>
        <taxon>Hypocreales</taxon>
        <taxon>Cordycipitaceae</taxon>
        <taxon>Zarea</taxon>
    </lineage>
</organism>
<accession>A0ACC1N6Q5</accession>
<evidence type="ECO:0000313" key="2">
    <source>
        <dbReference type="Proteomes" id="UP001143910"/>
    </source>
</evidence>
<dbReference type="Proteomes" id="UP001143910">
    <property type="component" value="Unassembled WGS sequence"/>
</dbReference>
<proteinExistence type="predicted"/>
<name>A0ACC1N6Q5_9HYPO</name>
<sequence>MAAYSSHGQSCHVSLDIFPDDIIEQILLFVSPLDNLSALQSASRRLRRLANRHLLWRHHCVATFRYWEPYHDMESILKMRASSTNWKFLFLMRQRKNASMARMLDRIVATNIGRIEGMQQICRYGYDAKDFLIEKCRTVYDDPNVLAIRYFAGAILGSIHRNIAIQQWLQVCNSNPSDPFYIRPSLEKSLVAFDMFVLHDQRGDLEETSELLQSYATKFMRFYPQWKKKSTRQTALALNEWIRARNLTGLQNQQLDYRNLRNCFIGQALRDSKHESIPIISSAIYCCIAERIGLQADCFLAPICVHVVVTAPTGYDLDNNRSEEEHQMYLDPFGTDGEVPLDRLEHLVSHADMTVASLRNSGSVLAVTTRTAHNIEASHTAGSRRSDPLSLSRLLHGHAAMNRQLSLYASRWALLALQAPFTRLWVERQTQLLKQIMRDWPEDEWIMSNYVTTQGHRSGSDVAMQHMDLFVMNRARHPEQPQPASFQNQLTAARVAPFQLGQIFMHRRYGWLGAVVGFYEVPPASWGIFDAATEGDSYVQITDDRRRFYIKTISASSAEERVVAPGNLRLVSDESQVTDRMFPLSGKYFKRFDRENCRFISNVDEDYPRLTTAD</sequence>
<comment type="caution">
    <text evidence="1">The sequence shown here is derived from an EMBL/GenBank/DDBJ whole genome shotgun (WGS) entry which is preliminary data.</text>
</comment>
<gene>
    <name evidence="1" type="ORF">NQ176_g6219</name>
</gene>
<dbReference type="EMBL" id="JANJQO010000870">
    <property type="protein sequence ID" value="KAJ2974133.1"/>
    <property type="molecule type" value="Genomic_DNA"/>
</dbReference>
<reference evidence="1" key="1">
    <citation type="submission" date="2022-08" db="EMBL/GenBank/DDBJ databases">
        <title>Genome Sequence of Lecanicillium fungicola.</title>
        <authorList>
            <person name="Buettner E."/>
        </authorList>
    </citation>
    <scope>NUCLEOTIDE SEQUENCE</scope>
    <source>
        <strain evidence="1">Babe33</strain>
    </source>
</reference>
<protein>
    <submittedName>
        <fullName evidence="1">Uncharacterized protein</fullName>
    </submittedName>
</protein>
<evidence type="ECO:0000313" key="1">
    <source>
        <dbReference type="EMBL" id="KAJ2974133.1"/>
    </source>
</evidence>